<feature type="compositionally biased region" description="Low complexity" evidence="7">
    <location>
        <begin position="1390"/>
        <end position="1404"/>
    </location>
</feature>
<feature type="domain" description="C2" evidence="8">
    <location>
        <begin position="3155"/>
        <end position="3283"/>
    </location>
</feature>
<dbReference type="InterPro" id="IPR037302">
    <property type="entry name" value="Unc-13_C2B"/>
</dbReference>
<evidence type="ECO:0000256" key="2">
    <source>
        <dbReference type="ARBA" id="ARBA00022737"/>
    </source>
</evidence>
<evidence type="ECO:0000256" key="7">
    <source>
        <dbReference type="SAM" id="MobiDB-lite"/>
    </source>
</evidence>
<proteinExistence type="predicted"/>
<dbReference type="InterPro" id="IPR010439">
    <property type="entry name" value="MUN_dom"/>
</dbReference>
<dbReference type="Gene3D" id="2.60.40.150">
    <property type="entry name" value="C2 domain"/>
    <property type="match status" value="2"/>
</dbReference>
<feature type="compositionally biased region" description="Basic residues" evidence="7">
    <location>
        <begin position="619"/>
        <end position="629"/>
    </location>
</feature>
<dbReference type="GO" id="GO:0099525">
    <property type="term" value="P:presynaptic dense core vesicle exocytosis"/>
    <property type="evidence" value="ECO:0007669"/>
    <property type="project" value="TreeGrafter"/>
</dbReference>
<feature type="domain" description="MHD2" evidence="11">
    <location>
        <begin position="2973"/>
        <end position="3139"/>
    </location>
</feature>
<evidence type="ECO:0000259" key="11">
    <source>
        <dbReference type="PROSITE" id="PS51259"/>
    </source>
</evidence>
<feature type="compositionally biased region" description="Basic and acidic residues" evidence="7">
    <location>
        <begin position="1847"/>
        <end position="1857"/>
    </location>
</feature>
<dbReference type="InterPro" id="IPR027080">
    <property type="entry name" value="Unc-13"/>
</dbReference>
<name>A0AAU9GER0_DROMD</name>
<feature type="compositionally biased region" description="Polar residues" evidence="7">
    <location>
        <begin position="1681"/>
        <end position="1692"/>
    </location>
</feature>
<organism evidence="12 13">
    <name type="scientific">Drosophila madeirensis</name>
    <name type="common">Fruit fly</name>
    <dbReference type="NCBI Taxonomy" id="30013"/>
    <lineage>
        <taxon>Eukaryota</taxon>
        <taxon>Metazoa</taxon>
        <taxon>Ecdysozoa</taxon>
        <taxon>Arthropoda</taxon>
        <taxon>Hexapoda</taxon>
        <taxon>Insecta</taxon>
        <taxon>Pterygota</taxon>
        <taxon>Neoptera</taxon>
        <taxon>Endopterygota</taxon>
        <taxon>Diptera</taxon>
        <taxon>Brachycera</taxon>
        <taxon>Muscomorpha</taxon>
        <taxon>Ephydroidea</taxon>
        <taxon>Drosophilidae</taxon>
        <taxon>Drosophila</taxon>
        <taxon>Sophophora</taxon>
    </lineage>
</organism>
<feature type="region of interest" description="Disordered" evidence="7">
    <location>
        <begin position="1"/>
        <end position="23"/>
    </location>
</feature>
<dbReference type="Gene3D" id="1.10.357.50">
    <property type="match status" value="1"/>
</dbReference>
<dbReference type="GO" id="GO:0035249">
    <property type="term" value="P:synaptic transmission, glutamatergic"/>
    <property type="evidence" value="ECO:0007669"/>
    <property type="project" value="TreeGrafter"/>
</dbReference>
<dbReference type="InterPro" id="IPR035892">
    <property type="entry name" value="C2_domain_sf"/>
</dbReference>
<dbReference type="InterPro" id="IPR014772">
    <property type="entry name" value="Munc13_dom-2"/>
</dbReference>
<feature type="compositionally biased region" description="Low complexity" evidence="7">
    <location>
        <begin position="1333"/>
        <end position="1344"/>
    </location>
</feature>
<feature type="compositionally biased region" description="Basic residues" evidence="7">
    <location>
        <begin position="1871"/>
        <end position="1884"/>
    </location>
</feature>
<evidence type="ECO:0000256" key="5">
    <source>
        <dbReference type="ARBA" id="ARBA00022837"/>
    </source>
</evidence>
<dbReference type="PROSITE" id="PS51258">
    <property type="entry name" value="MHD1"/>
    <property type="match status" value="1"/>
</dbReference>
<evidence type="ECO:0000256" key="1">
    <source>
        <dbReference type="ARBA" id="ARBA00022723"/>
    </source>
</evidence>
<dbReference type="SUPFAM" id="SSF49562">
    <property type="entry name" value="C2 domain (Calcium/lipid-binding domain, CaLB)"/>
    <property type="match status" value="2"/>
</dbReference>
<dbReference type="PROSITE" id="PS50081">
    <property type="entry name" value="ZF_DAG_PE_2"/>
    <property type="match status" value="1"/>
</dbReference>
<feature type="region of interest" description="Disordered" evidence="7">
    <location>
        <begin position="603"/>
        <end position="630"/>
    </location>
</feature>
<feature type="region of interest" description="Disordered" evidence="7">
    <location>
        <begin position="1931"/>
        <end position="1978"/>
    </location>
</feature>
<feature type="region of interest" description="Disordered" evidence="7">
    <location>
        <begin position="1847"/>
        <end position="1910"/>
    </location>
</feature>
<dbReference type="GO" id="GO:0061789">
    <property type="term" value="P:dense core granule priming"/>
    <property type="evidence" value="ECO:0007669"/>
    <property type="project" value="TreeGrafter"/>
</dbReference>
<dbReference type="GO" id="GO:0031594">
    <property type="term" value="C:neuromuscular junction"/>
    <property type="evidence" value="ECO:0007669"/>
    <property type="project" value="TreeGrafter"/>
</dbReference>
<feature type="region of interest" description="Disordered" evidence="7">
    <location>
        <begin position="1315"/>
        <end position="1364"/>
    </location>
</feature>
<dbReference type="GO" id="GO:0098831">
    <property type="term" value="C:presynaptic active zone cytoplasmic component"/>
    <property type="evidence" value="ECO:0007669"/>
    <property type="project" value="TreeGrafter"/>
</dbReference>
<dbReference type="SMART" id="SM00239">
    <property type="entry name" value="C2"/>
    <property type="match status" value="2"/>
</dbReference>
<feature type="compositionally biased region" description="Polar residues" evidence="7">
    <location>
        <begin position="117"/>
        <end position="126"/>
    </location>
</feature>
<dbReference type="EMBL" id="AP029268">
    <property type="protein sequence ID" value="BFG06679.1"/>
    <property type="molecule type" value="Genomic_DNA"/>
</dbReference>
<dbReference type="PROSITE" id="PS51259">
    <property type="entry name" value="MHD2"/>
    <property type="match status" value="1"/>
</dbReference>
<protein>
    <recommendedName>
        <fullName evidence="14">Unc-13</fullName>
    </recommendedName>
</protein>
<sequence>MSLNPKESKTPSSNIQFASRTNTMNAAHTLAPLPEHYSGVPDQFSQYQHQVAAPDPISEIAIEKLQHIVAENALKSQFHIKQQLRDQNQQSAKYAKSHQTQSQSRVHSQSHSQSQSPAQETQSQLLQKVDQMSMYRQHHLILGSAPTSTPAQPQLPAQCSLVASQSHSYPTNGSMLSVRSEQQLCQIYNSQQHSDYIISDYMDKIATRISLLETELKFAWRALDLLSTEYGKIWIRLEKLENISVEHQSVVSNLMGLIRAAKQQQLQQQEDMESQKTKFLTDEQLLSLPLEMDENVNIDMEMSAPTSDQNYEKIISLDDIGPTTLMGHRDSDIFMNAACVLEHNQDDLYLNYDSGTLDDNNLDINRIGINFEKSDRAANVWLSDVDIHRKKPRKKLYSDSDLIIYEQQQTLANNARAELLQEFLNGQRVLTEVASASASSVLSTPNSFPNLPHIVNTERPQSKNQNHSQRTHSYSQRVQEGEPIGHPSYVSNELDDLIEEVTFFRLAASKTGEGGNQVVPIEDTGGTQLLLTNNNEMNETFYKTLNEAYRDNDLSSEISKVDSLLQHSEAHEHSTSSLMMINKGKEDDGTGISGIFNATIKEASTDSSPPATIHINRDSRKHRKKKKHQKNEMEMINNLKCILAQSQSARSFHTTVSNKIENSSALRDSGMTEAETSKTQCESYFGYFYEDNISILDGITETLIGEINKISDLQSLSASQIGHIRQTIRAEETFFQRLNHVDKKLTLLLLNPVTLAEEIRRLRITDADKKFILVMKKFNKNIDTLKKLVGNSVDDDKDKGKVENNSKSISKLSPTSSIQDLTAKLNVGNISAQLLRNNSDLDEQLKLLETQEIEINRKKKIDSIVHSHGAEVDKAQTHGQAHSHSHAQMDNSFQHNSNLDLSVVYGKNENLSNSSRNIYNQDEYIQSLKKSLERHNSMLFLLHLQNPEKHKVTNEFTDILMMDQSRSSPSPPPPAPNDNLGMEASVAECSSRGQVRPDQQKQAKSDSGLSSMSGWSPNSPVAVGIQNCNLFANNINDRSTATFQLAYPAMASGSDSNFNGTDAENLSPKQCDYTFSEENLNYIHELSKNIPICSAYENQSIFDVNEAARQIGKFSTVDEMLEWDQQQNLRDQEDVTTQQLLNKDRMPDLLTNQTPSTTPKPSLRKNPRTHSGISSGLNENESKYCLEKNDTDHVEIKEQCRKPHLTDRLVYYPSSNSITDYNSSNNLDYLGHQQQNQSQYMIQNRATNSNFTLIPMLQPSSVPVLDPGPAAQIHFNGAKRLECMEMSVPVPPTTTKSPKVWNKLSTLLPENLKLKRSAKYNRSQSLPGDVKSQGNQRQARGQAGSYPLISYKRPNGNGSPGQLSKRLQKLPMRLIQKTTAPHSVRRLSDSDSAGGAAHASTDTGPPKKRSFSSKMNHLMQKAKNYKRNSSVLRRGSNMSDTELDLPGFTSSDNEDCSLYERQINQQDISAGIGAVKRRTNQTEECHKDDDIDICKLTQHSGAYDGGLAIEMDCPNFFAVVGDLKKLQLTPTDAVLIPCTSSELLERDKMCNSADMFKKMPEILLETSEMPTCKSAEENASFQSQANIQKVSSVFIDDKSYDVSPSFIEMSNNTESNVPTPKMSGTLAATTTLDSKEHTPTKNTATTVTNSRGAGIWVAQQSLDIPSNLGYGSREDDDCRSQHSGRTLSSSRRQSTEDSIDTDDEYFCYELRQLEELEHQRTSHAHNITSEQSADNQVLFSQIGQLLHTDAPGTNVDFAESEEAHVYSPDKSVKLQMSKVLNELKNAVKLEPEIIYGSSLISPADTVEALTRSKPSRDRFEVVCDMHSAWQDVNGDFQRVISDVESHDETEVAAREGEGLLATLPQDTGKKQQSKRYRKRKRVQKTNKPMVADHIASSSSSCASENENEQNQRFISDAASVSEQDKDISVEMFQESSDSSATSGPDTPAEMSDDMEKDLSLEGGCPNRSGGVSNIGVLPTGNQQSVDTFNTVPASASVIDQSNNQCNKQTSSPQSARGSFSSQLRPLKPISQESSVEGSQAVGSNGATAGLGSSKWKLLKTLKERKIEEKNNQDKIKEEEMAKDREKNGGGTGDVGIRTNGHPGDNPFYSNIDSMPDIRPRRKSIPLVSELVLKTMAATKRNAGLTSAVPRATLNDEELKMHVYKKSLQALIYPISSTTPHNFLLWTATSPTYCYECEGLLWGIARQGVRCTECGVKCHEKCKDLLNADCLQRAAEKSSKHGAEDKANSIITAMKERMKQREREKPEIFELIRAVFSVEEKSHTGHMKAVKQSVLDGTSKWSAKIAITVICAQGLIAKDKSGTSDPYVTVQVSKVKKRTRTMPQELNPVWNEKFHFECHNSSDRIKVRVWDEDNDLKSKLRQKLTRESDDFLGQTIIEVRTLSGEMDVWYNLEKRTDKSAVSGAIRLHISVEIKGEEKVAPYHVQYTCLHENLFHYLCEENSGMVKLPTQKGDDAWKLYFDEIPEEIVDEFSMRYGIENIYQGMTHFHCLSAKYLCPGVPAVMSTLLANINAYYAHTTASSAVSASDRFSASNFGKEKFVKLLDQLHNSLRIDLSMYRNNFPASSPEKLMDLKSTVDLLTSITFFRMKVQELSSPPRASTVVKDCVKACLRSTYQFLFENCYELYNREFQVDPNEAKRAPDDHEPKLDSVDFWHKLIALIVSVIDEDKNSYGTVLNQFPQELSIGQLSASSMWHLFAVDMKYALEEHEQHRLCKSSAYMNLHFRVKWLYSNYVKEVPPYKGAVPDYPAWFEPFVMQWLNENDDVSLEYLHGAFNRDKKDGFTKSSEHALFSNSVVDVFTQLTQCFDVVSKLECPDPEIWKRYMRRFAKTIVKVLIAYADIVKFEFPEHMRDERIACILMNNIQQLRVQLEKMFESMGGDKLEEDAANILKELQQNLNSALDDLATQFAISLEPRITQSVRELGDMLLSIKGGGCGNLTAGNQAAQRNAVAVEADEVLRPLMDLLDGSLTLYAQSCEKTVLKRLLKELWKIVMRILEKTIVLPPMTDKTMMFKHLTDNAKNLASNAKIEDMGRLFKSHMAGKQDVKSALSGVMDISKEVEKNLSPKQCAVLDVALDTIKQYFHAGGNGLKKTFLEKSSELQSLRYALSLYTQMTDTLIKTFISSQVHEVDPENAEESVGEISVQIDLFSHPGTGEHKVNVKVVAANDLKWQIPSGMFRPFVEINLIGPHLQEKKRKFATKSKSNNWSPKYNESFSFAIGNEEQLDFFELHICVKDYCFARDDRLVGVAVIPLKDISEKGSVACWLPLQRRIEMDETGWTILRILSQRNNDEVAKEFVKLKSEIRQEPTMGT</sequence>
<feature type="region of interest" description="Disordered" evidence="7">
    <location>
        <begin position="1377"/>
        <end position="1411"/>
    </location>
</feature>
<evidence type="ECO:0000259" key="8">
    <source>
        <dbReference type="PROSITE" id="PS50004"/>
    </source>
</evidence>
<dbReference type="GO" id="GO:0030672">
    <property type="term" value="C:synaptic vesicle membrane"/>
    <property type="evidence" value="ECO:0007669"/>
    <property type="project" value="TreeGrafter"/>
</dbReference>
<feature type="compositionally biased region" description="Polar residues" evidence="7">
    <location>
        <begin position="1169"/>
        <end position="1178"/>
    </location>
</feature>
<evidence type="ECO:0000259" key="9">
    <source>
        <dbReference type="PROSITE" id="PS50081"/>
    </source>
</evidence>
<dbReference type="FunFam" id="2.60.40.150:FF:000014">
    <property type="entry name" value="protein unc-13 homolog B"/>
    <property type="match status" value="1"/>
</dbReference>
<accession>A0AAU9GER0</accession>
<dbReference type="PROSITE" id="PS50004">
    <property type="entry name" value="C2"/>
    <property type="match status" value="2"/>
</dbReference>
<evidence type="ECO:0008006" key="14">
    <source>
        <dbReference type="Google" id="ProtNLM"/>
    </source>
</evidence>
<feature type="domain" description="Phorbol-ester/DAG-type" evidence="9">
    <location>
        <begin position="2179"/>
        <end position="2229"/>
    </location>
</feature>
<feature type="domain" description="C2" evidence="8">
    <location>
        <begin position="2285"/>
        <end position="2409"/>
    </location>
</feature>
<feature type="region of interest" description="Disordered" evidence="7">
    <location>
        <begin position="2069"/>
        <end position="2114"/>
    </location>
</feature>
<feature type="compositionally biased region" description="Polar residues" evidence="7">
    <location>
        <begin position="2030"/>
        <end position="2046"/>
    </location>
</feature>
<dbReference type="FunFam" id="2.60.40.150:FF:000002">
    <property type="entry name" value="Protein unc-13 homolog B"/>
    <property type="match status" value="1"/>
</dbReference>
<feature type="region of interest" description="Disordered" evidence="7">
    <location>
        <begin position="441"/>
        <end position="486"/>
    </location>
</feature>
<keyword evidence="13" id="KW-1185">Reference proteome</keyword>
<dbReference type="InterPro" id="IPR014770">
    <property type="entry name" value="Munc13_1"/>
</dbReference>
<dbReference type="FunFam" id="1.10.357.50:FF:000001">
    <property type="entry name" value="Protein unc-13 homolog B"/>
    <property type="match status" value="1"/>
</dbReference>
<feature type="compositionally biased region" description="Polar residues" evidence="7">
    <location>
        <begin position="1933"/>
        <end position="1944"/>
    </location>
</feature>
<dbReference type="GO" id="GO:0042734">
    <property type="term" value="C:presynaptic membrane"/>
    <property type="evidence" value="ECO:0007669"/>
    <property type="project" value="TreeGrafter"/>
</dbReference>
<feature type="region of interest" description="Disordered" evidence="7">
    <location>
        <begin position="987"/>
        <end position="1015"/>
    </location>
</feature>
<keyword evidence="4" id="KW-0862">Zinc</keyword>
<feature type="region of interest" description="Disordered" evidence="7">
    <location>
        <begin position="1999"/>
        <end position="2049"/>
    </location>
</feature>
<feature type="region of interest" description="Disordered" evidence="7">
    <location>
        <begin position="82"/>
        <end position="126"/>
    </location>
</feature>
<dbReference type="SUPFAM" id="SSF57889">
    <property type="entry name" value="Cysteine-rich domain"/>
    <property type="match status" value="1"/>
</dbReference>
<feature type="compositionally biased region" description="Polar residues" evidence="7">
    <location>
        <begin position="1999"/>
        <end position="2023"/>
    </location>
</feature>
<dbReference type="GO" id="GO:0005543">
    <property type="term" value="F:phospholipid binding"/>
    <property type="evidence" value="ECO:0007669"/>
    <property type="project" value="InterPro"/>
</dbReference>
<feature type="domain" description="MHD1" evidence="10">
    <location>
        <begin position="2717"/>
        <end position="2860"/>
    </location>
</feature>
<dbReference type="GO" id="GO:0005509">
    <property type="term" value="F:calcium ion binding"/>
    <property type="evidence" value="ECO:0007669"/>
    <property type="project" value="InterPro"/>
</dbReference>
<dbReference type="PRINTS" id="PR00360">
    <property type="entry name" value="C2DOMAIN"/>
</dbReference>
<keyword evidence="3" id="KW-0863">Zinc-finger</keyword>
<dbReference type="GO" id="GO:0017075">
    <property type="term" value="F:syntaxin-1 binding"/>
    <property type="evidence" value="ECO:0007669"/>
    <property type="project" value="TreeGrafter"/>
</dbReference>
<dbReference type="CDD" id="cd04027">
    <property type="entry name" value="C2B_Munc13"/>
    <property type="match status" value="1"/>
</dbReference>
<dbReference type="Gene3D" id="3.30.60.20">
    <property type="match status" value="1"/>
</dbReference>
<dbReference type="Proteomes" id="UP001500889">
    <property type="component" value="Chromosome dot"/>
</dbReference>
<feature type="region of interest" description="Disordered" evidence="7">
    <location>
        <begin position="1667"/>
        <end position="1699"/>
    </location>
</feature>
<feature type="compositionally biased region" description="Polar residues" evidence="7">
    <location>
        <begin position="458"/>
        <end position="478"/>
    </location>
</feature>
<feature type="region of interest" description="Disordered" evidence="7">
    <location>
        <begin position="1141"/>
        <end position="1178"/>
    </location>
</feature>
<keyword evidence="5" id="KW-0106">Calcium</keyword>
<dbReference type="GO" id="GO:0005516">
    <property type="term" value="F:calmodulin binding"/>
    <property type="evidence" value="ECO:0007669"/>
    <property type="project" value="TreeGrafter"/>
</dbReference>
<dbReference type="Pfam" id="PF06292">
    <property type="entry name" value="MUN"/>
    <property type="match status" value="1"/>
</dbReference>
<dbReference type="InterPro" id="IPR000008">
    <property type="entry name" value="C2_dom"/>
</dbReference>
<evidence type="ECO:0000259" key="10">
    <source>
        <dbReference type="PROSITE" id="PS51258"/>
    </source>
</evidence>
<dbReference type="GO" id="GO:0016081">
    <property type="term" value="P:synaptic vesicle docking"/>
    <property type="evidence" value="ECO:0007669"/>
    <property type="project" value="TreeGrafter"/>
</dbReference>
<dbReference type="PANTHER" id="PTHR10480:SF12">
    <property type="entry name" value="UNC-13, ISOFORM E"/>
    <property type="match status" value="1"/>
</dbReference>
<dbReference type="Gene3D" id="1.20.58.1100">
    <property type="match status" value="1"/>
</dbReference>
<feature type="compositionally biased region" description="Polar residues" evidence="7">
    <location>
        <begin position="1150"/>
        <end position="1160"/>
    </location>
</feature>
<keyword evidence="2" id="KW-0677">Repeat</keyword>
<feature type="compositionally biased region" description="Low complexity" evidence="7">
    <location>
        <begin position="97"/>
        <end position="116"/>
    </location>
</feature>
<dbReference type="PANTHER" id="PTHR10480">
    <property type="entry name" value="PROTEIN UNC-13 HOMOLOG"/>
    <property type="match status" value="1"/>
</dbReference>
<dbReference type="Pfam" id="PF00168">
    <property type="entry name" value="C2"/>
    <property type="match status" value="2"/>
</dbReference>
<dbReference type="InterPro" id="IPR002219">
    <property type="entry name" value="PKC_DAG/PE"/>
</dbReference>
<keyword evidence="1" id="KW-0479">Metal-binding</keyword>
<dbReference type="GO" id="GO:0008270">
    <property type="term" value="F:zinc ion binding"/>
    <property type="evidence" value="ECO:0007669"/>
    <property type="project" value="UniProtKB-KW"/>
</dbReference>
<dbReference type="GO" id="GO:0016082">
    <property type="term" value="P:synaptic vesicle priming"/>
    <property type="evidence" value="ECO:0007669"/>
    <property type="project" value="TreeGrafter"/>
</dbReference>
<keyword evidence="6" id="KW-0175">Coiled coil</keyword>
<evidence type="ECO:0000313" key="12">
    <source>
        <dbReference type="EMBL" id="BFG06679.1"/>
    </source>
</evidence>
<dbReference type="SMART" id="SM01145">
    <property type="entry name" value="DUF1041"/>
    <property type="match status" value="1"/>
</dbReference>
<dbReference type="SMART" id="SM00109">
    <property type="entry name" value="C1"/>
    <property type="match status" value="1"/>
</dbReference>
<feature type="compositionally biased region" description="Basic and acidic residues" evidence="7">
    <location>
        <begin position="794"/>
        <end position="804"/>
    </location>
</feature>
<gene>
    <name evidence="12" type="ORF">DMAD_13638</name>
</gene>
<feature type="compositionally biased region" description="Basic and acidic residues" evidence="7">
    <location>
        <begin position="2069"/>
        <end position="2087"/>
    </location>
</feature>
<feature type="compositionally biased region" description="Low complexity" evidence="7">
    <location>
        <begin position="1895"/>
        <end position="1910"/>
    </location>
</feature>
<reference evidence="12 13" key="1">
    <citation type="submission" date="2024-02" db="EMBL/GenBank/DDBJ databases">
        <title>A chromosome-level genome assembly of Drosophila madeirensis, a fruit fly species endemic to Madeira island.</title>
        <authorList>
            <person name="Tomihara K."/>
            <person name="Llopart A."/>
            <person name="Yamamoto D."/>
        </authorList>
    </citation>
    <scope>NUCLEOTIDE SEQUENCE [LARGE SCALE GENOMIC DNA]</scope>
    <source>
        <strain evidence="12 13">RF1</strain>
    </source>
</reference>
<feature type="region of interest" description="Disordered" evidence="7">
    <location>
        <begin position="793"/>
        <end position="813"/>
    </location>
</feature>
<dbReference type="GO" id="GO:0019992">
    <property type="term" value="F:diacylglycerol binding"/>
    <property type="evidence" value="ECO:0007669"/>
    <property type="project" value="InterPro"/>
</dbReference>
<dbReference type="CDD" id="cd08395">
    <property type="entry name" value="C2C_Munc13"/>
    <property type="match status" value="1"/>
</dbReference>
<evidence type="ECO:0000256" key="4">
    <source>
        <dbReference type="ARBA" id="ARBA00022833"/>
    </source>
</evidence>
<evidence type="ECO:0000313" key="13">
    <source>
        <dbReference type="Proteomes" id="UP001500889"/>
    </source>
</evidence>
<evidence type="ECO:0000256" key="3">
    <source>
        <dbReference type="ARBA" id="ARBA00022771"/>
    </source>
</evidence>
<dbReference type="PROSITE" id="PS00479">
    <property type="entry name" value="ZF_DAG_PE_1"/>
    <property type="match status" value="1"/>
</dbReference>
<dbReference type="InterPro" id="IPR046349">
    <property type="entry name" value="C1-like_sf"/>
</dbReference>
<evidence type="ECO:0000256" key="6">
    <source>
        <dbReference type="SAM" id="Coils"/>
    </source>
</evidence>
<dbReference type="Pfam" id="PF00130">
    <property type="entry name" value="C1_1"/>
    <property type="match status" value="1"/>
</dbReference>
<dbReference type="GO" id="GO:0043195">
    <property type="term" value="C:terminal bouton"/>
    <property type="evidence" value="ECO:0007669"/>
    <property type="project" value="TreeGrafter"/>
</dbReference>
<feature type="compositionally biased region" description="Low complexity" evidence="7">
    <location>
        <begin position="1005"/>
        <end position="1015"/>
    </location>
</feature>
<feature type="coiled-coil region" evidence="6">
    <location>
        <begin position="831"/>
        <end position="858"/>
    </location>
</feature>
<dbReference type="FunFam" id="3.30.60.20:FF:000001">
    <property type="entry name" value="Protein unc-13 homolog B"/>
    <property type="match status" value="1"/>
</dbReference>